<keyword evidence="2" id="KW-1185">Reference proteome</keyword>
<evidence type="ECO:0000313" key="1">
    <source>
        <dbReference type="EMBL" id="SDY39840.1"/>
    </source>
</evidence>
<proteinExistence type="predicted"/>
<reference evidence="2" key="1">
    <citation type="submission" date="2016-10" db="EMBL/GenBank/DDBJ databases">
        <authorList>
            <person name="Varghese N."/>
            <person name="Submissions S."/>
        </authorList>
    </citation>
    <scope>NUCLEOTIDE SEQUENCE [LARGE SCALE GENOMIC DNA]</scope>
    <source>
        <strain evidence="2">DC30,IBRC 10041,KCTC 4046</strain>
    </source>
</reference>
<dbReference type="RefSeq" id="WP_092732585.1">
    <property type="nucleotide sequence ID" value="NZ_FNPC01000005.1"/>
</dbReference>
<sequence>MSQYNVLDRDVEINGQTILATLEGVSRFSETYKQQVRDALADNGIDDPKPGEWYSQQAWLDAFDVLATELEPHLLDRIGEQIPETAEWPTGLSTVEDALQSINIAYQRNHRGGEIGYYRVTELDDKVATIQCKNPYPCPFDRGLIRAVMQRFAPVERLVFIEETGAECRREHGDSCVYTVYW</sequence>
<dbReference type="AlphaFoldDB" id="A0A1H3JIL9"/>
<organism evidence="1 2">
    <name type="scientific">Halopenitus persicus</name>
    <dbReference type="NCBI Taxonomy" id="1048396"/>
    <lineage>
        <taxon>Archaea</taxon>
        <taxon>Methanobacteriati</taxon>
        <taxon>Methanobacteriota</taxon>
        <taxon>Stenosarchaea group</taxon>
        <taxon>Halobacteria</taxon>
        <taxon>Halobacteriales</taxon>
        <taxon>Haloferacaceae</taxon>
        <taxon>Halopenitus</taxon>
    </lineage>
</organism>
<protein>
    <recommendedName>
        <fullName evidence="3">4-vinyl reductase 4VR domain-containing protein</fullName>
    </recommendedName>
</protein>
<gene>
    <name evidence="1" type="ORF">SAMN05216564_10530</name>
</gene>
<name>A0A1H3JIL9_9EURY</name>
<dbReference type="EMBL" id="FNPC01000005">
    <property type="protein sequence ID" value="SDY39840.1"/>
    <property type="molecule type" value="Genomic_DNA"/>
</dbReference>
<evidence type="ECO:0008006" key="3">
    <source>
        <dbReference type="Google" id="ProtNLM"/>
    </source>
</evidence>
<evidence type="ECO:0000313" key="2">
    <source>
        <dbReference type="Proteomes" id="UP000199079"/>
    </source>
</evidence>
<dbReference type="OrthoDB" id="165361at2157"/>
<accession>A0A1H3JIL9</accession>
<dbReference type="Proteomes" id="UP000199079">
    <property type="component" value="Unassembled WGS sequence"/>
</dbReference>